<organism evidence="1 2">
    <name type="scientific">Haloactinomyces albus</name>
    <dbReference type="NCBI Taxonomy" id="1352928"/>
    <lineage>
        <taxon>Bacteria</taxon>
        <taxon>Bacillati</taxon>
        <taxon>Actinomycetota</taxon>
        <taxon>Actinomycetes</taxon>
        <taxon>Actinopolysporales</taxon>
        <taxon>Actinopolysporaceae</taxon>
        <taxon>Haloactinomyces</taxon>
    </lineage>
</organism>
<proteinExistence type="predicted"/>
<dbReference type="AlphaFoldDB" id="A0AAE4CKN2"/>
<name>A0AAE4CKN2_9ACTN</name>
<sequence length="64" mass="6972">MSAGEGAAEPSPESRAAPFYCPYCGDEDLLPEPEPVGAWKCQACRRVFTVKLRGLALTEEDEEP</sequence>
<dbReference type="EMBL" id="JAVDXW010000001">
    <property type="protein sequence ID" value="MDR7300924.1"/>
    <property type="molecule type" value="Genomic_DNA"/>
</dbReference>
<gene>
    <name evidence="1" type="ORF">JOF55_001105</name>
</gene>
<evidence type="ECO:0000313" key="1">
    <source>
        <dbReference type="EMBL" id="MDR7300924.1"/>
    </source>
</evidence>
<keyword evidence="2" id="KW-1185">Reference proteome</keyword>
<keyword evidence="1" id="KW-0687">Ribonucleoprotein</keyword>
<dbReference type="RefSeq" id="WP_374727232.1">
    <property type="nucleotide sequence ID" value="NZ_JAVDXW010000001.1"/>
</dbReference>
<dbReference type="GO" id="GO:0005840">
    <property type="term" value="C:ribosome"/>
    <property type="evidence" value="ECO:0007669"/>
    <property type="project" value="UniProtKB-KW"/>
</dbReference>
<dbReference type="Proteomes" id="UP001180845">
    <property type="component" value="Unassembled WGS sequence"/>
</dbReference>
<comment type="caution">
    <text evidence="1">The sequence shown here is derived from an EMBL/GenBank/DDBJ whole genome shotgun (WGS) entry which is preliminary data.</text>
</comment>
<accession>A0AAE4CKN2</accession>
<reference evidence="1" key="1">
    <citation type="submission" date="2023-07" db="EMBL/GenBank/DDBJ databases">
        <title>Sequencing the genomes of 1000 actinobacteria strains.</title>
        <authorList>
            <person name="Klenk H.-P."/>
        </authorList>
    </citation>
    <scope>NUCLEOTIDE SEQUENCE</scope>
    <source>
        <strain evidence="1">DSM 45977</strain>
    </source>
</reference>
<keyword evidence="1" id="KW-0689">Ribosomal protein</keyword>
<protein>
    <submittedName>
        <fullName evidence="1">Ribosomal protein L37AE/L43A</fullName>
    </submittedName>
</protein>
<evidence type="ECO:0000313" key="2">
    <source>
        <dbReference type="Proteomes" id="UP001180845"/>
    </source>
</evidence>